<comment type="caution">
    <text evidence="3">The sequence shown here is derived from an EMBL/GenBank/DDBJ whole genome shotgun (WGS) entry which is preliminary data.</text>
</comment>
<feature type="coiled-coil region" evidence="1">
    <location>
        <begin position="7"/>
        <end position="75"/>
    </location>
</feature>
<proteinExistence type="predicted"/>
<evidence type="ECO:0000313" key="3">
    <source>
        <dbReference type="EMBL" id="CAI2361691.1"/>
    </source>
</evidence>
<keyword evidence="4" id="KW-1185">Reference proteome</keyword>
<reference evidence="3" key="1">
    <citation type="submission" date="2023-07" db="EMBL/GenBank/DDBJ databases">
        <authorList>
            <consortium name="AG Swart"/>
            <person name="Singh M."/>
            <person name="Singh A."/>
            <person name="Seah K."/>
            <person name="Emmerich C."/>
        </authorList>
    </citation>
    <scope>NUCLEOTIDE SEQUENCE</scope>
    <source>
        <strain evidence="3">DP1</strain>
    </source>
</reference>
<evidence type="ECO:0000313" key="4">
    <source>
        <dbReference type="Proteomes" id="UP001295684"/>
    </source>
</evidence>
<feature type="compositionally biased region" description="Basic and acidic residues" evidence="2">
    <location>
        <begin position="237"/>
        <end position="247"/>
    </location>
</feature>
<evidence type="ECO:0000256" key="1">
    <source>
        <dbReference type="SAM" id="Coils"/>
    </source>
</evidence>
<organism evidence="3 4">
    <name type="scientific">Euplotes crassus</name>
    <dbReference type="NCBI Taxonomy" id="5936"/>
    <lineage>
        <taxon>Eukaryota</taxon>
        <taxon>Sar</taxon>
        <taxon>Alveolata</taxon>
        <taxon>Ciliophora</taxon>
        <taxon>Intramacronucleata</taxon>
        <taxon>Spirotrichea</taxon>
        <taxon>Hypotrichia</taxon>
        <taxon>Euplotida</taxon>
        <taxon>Euplotidae</taxon>
        <taxon>Moneuplotes</taxon>
    </lineage>
</organism>
<dbReference type="Proteomes" id="UP001295684">
    <property type="component" value="Unassembled WGS sequence"/>
</dbReference>
<name>A0AAD1U7P9_EUPCR</name>
<feature type="coiled-coil region" evidence="1">
    <location>
        <begin position="167"/>
        <end position="221"/>
    </location>
</feature>
<accession>A0AAD1U7P9</accession>
<dbReference type="AlphaFoldDB" id="A0AAD1U7P9"/>
<protein>
    <submittedName>
        <fullName evidence="3">Uncharacterized protein</fullName>
    </submittedName>
</protein>
<evidence type="ECO:0000256" key="2">
    <source>
        <dbReference type="SAM" id="MobiDB-lite"/>
    </source>
</evidence>
<keyword evidence="1" id="KW-0175">Coiled coil</keyword>
<dbReference type="EMBL" id="CAMPGE010002879">
    <property type="protein sequence ID" value="CAI2361691.1"/>
    <property type="molecule type" value="Genomic_DNA"/>
</dbReference>
<feature type="region of interest" description="Disordered" evidence="2">
    <location>
        <begin position="224"/>
        <end position="266"/>
    </location>
</feature>
<gene>
    <name evidence="3" type="ORF">ECRASSUSDP1_LOCUS3003</name>
</gene>
<feature type="compositionally biased region" description="Low complexity" evidence="2">
    <location>
        <begin position="224"/>
        <end position="233"/>
    </location>
</feature>
<sequence>MTTFREKEREESLNQILKEKIQILQEKYDRLLDLTDHYEETRELEIENSRYCLENTSLKNQLLKYQQMNSDLEQQKSHLMKVLKSHEKFCGQQEFTESQLKISKQEIVQTKPKSRHTFVRYFDSPPDSLESDSYEKTNVVKEVEIQKTLQSPRKKNTNQESLLKYQLTKLESEKIMFETQKKSLLENEQLIAKNKSLEEFNHFLKSQIQAEEMLIEELSQKLSTCSDSTSGSSQMRYDGKSCDHSGFHDGAPQGDAITDEDSSDLLNNSDYKNPFNSYESQMDENEKLEKLTTDSFFNDREPLTGKHFDMKESFQDELERLGFNRDAMDTSNDYYQCHSQESYQSEADESLLQDVEQRIAVLLDGKNMQIEQNNSQTLLEDLREVNYSCDSHQNYEYFDLSQLSKSDGEDVIGEEDESEVHHLFSKLKPTEILGQCNSSKANDVSQSVSSILFPAPKSIGEAFYQQNCFLRPCISPFYS</sequence>